<name>A0ABS6JH92_9BACI</name>
<dbReference type="Proteomes" id="UP000784880">
    <property type="component" value="Unassembled WGS sequence"/>
</dbReference>
<sequence length="121" mass="13370">MPNFNPFNRNPEQLKNQIHGKVLQSNKVLPITISPEGILTVQTKYSPFDDLVVSQSNAIIELVSVYGLSALRDVTSTNGSGSISFTGTEFQLSTTTNENDNAILDSAEKGRFYLEQQFNVE</sequence>
<proteinExistence type="predicted"/>
<dbReference type="RefSeq" id="WP_217067083.1">
    <property type="nucleotide sequence ID" value="NZ_JAHQCS010000115.1"/>
</dbReference>
<dbReference type="EMBL" id="JAHQCS010000115">
    <property type="protein sequence ID" value="MBU9712908.1"/>
    <property type="molecule type" value="Genomic_DNA"/>
</dbReference>
<reference evidence="1 2" key="1">
    <citation type="submission" date="2021-06" db="EMBL/GenBank/DDBJ databases">
        <title>Bacillus sp. RD4P76, an endophyte from a halophyte.</title>
        <authorList>
            <person name="Sun J.-Q."/>
        </authorList>
    </citation>
    <scope>NUCLEOTIDE SEQUENCE [LARGE SCALE GENOMIC DNA]</scope>
    <source>
        <strain evidence="1 2">CGMCC 1.15917</strain>
    </source>
</reference>
<evidence type="ECO:0000313" key="2">
    <source>
        <dbReference type="Proteomes" id="UP000784880"/>
    </source>
</evidence>
<gene>
    <name evidence="1" type="ORF">KS419_14350</name>
</gene>
<accession>A0ABS6JH92</accession>
<organism evidence="1 2">
    <name type="scientific">Evansella tamaricis</name>
    <dbReference type="NCBI Taxonomy" id="2069301"/>
    <lineage>
        <taxon>Bacteria</taxon>
        <taxon>Bacillati</taxon>
        <taxon>Bacillota</taxon>
        <taxon>Bacilli</taxon>
        <taxon>Bacillales</taxon>
        <taxon>Bacillaceae</taxon>
        <taxon>Evansella</taxon>
    </lineage>
</organism>
<protein>
    <submittedName>
        <fullName evidence="1">Uncharacterized protein</fullName>
    </submittedName>
</protein>
<comment type="caution">
    <text evidence="1">The sequence shown here is derived from an EMBL/GenBank/DDBJ whole genome shotgun (WGS) entry which is preliminary data.</text>
</comment>
<evidence type="ECO:0000313" key="1">
    <source>
        <dbReference type="EMBL" id="MBU9712908.1"/>
    </source>
</evidence>
<keyword evidence="2" id="KW-1185">Reference proteome</keyword>